<feature type="transmembrane region" description="Helical" evidence="1">
    <location>
        <begin position="105"/>
        <end position="127"/>
    </location>
</feature>
<name>A0A1I7S9V3_BURXY</name>
<dbReference type="Proteomes" id="UP000095284">
    <property type="component" value="Unplaced"/>
</dbReference>
<evidence type="ECO:0000313" key="2">
    <source>
        <dbReference type="EMBL" id="CAD5233825.1"/>
    </source>
</evidence>
<dbReference type="EMBL" id="CAJFDI010000006">
    <property type="protein sequence ID" value="CAD5233825.1"/>
    <property type="molecule type" value="Genomic_DNA"/>
</dbReference>
<dbReference type="AlphaFoldDB" id="A0A1I7S9V3"/>
<dbReference type="Proteomes" id="UP000582659">
    <property type="component" value="Unassembled WGS sequence"/>
</dbReference>
<evidence type="ECO:0000313" key="3">
    <source>
        <dbReference type="EMBL" id="CAG9129263.1"/>
    </source>
</evidence>
<protein>
    <submittedName>
        <fullName evidence="2">(pine wood nematode) hypothetical protein</fullName>
    </submittedName>
</protein>
<keyword evidence="1" id="KW-0472">Membrane</keyword>
<evidence type="ECO:0000313" key="6">
    <source>
        <dbReference type="WBParaSite" id="BXY_0980000.1"/>
    </source>
</evidence>
<feature type="transmembrane region" description="Helical" evidence="1">
    <location>
        <begin position="190"/>
        <end position="210"/>
    </location>
</feature>
<reference evidence="3" key="2">
    <citation type="submission" date="2020-08" db="EMBL/GenBank/DDBJ databases">
        <authorList>
            <person name="Kikuchi T."/>
        </authorList>
    </citation>
    <scope>NUCLEOTIDE SEQUENCE</scope>
    <source>
        <strain evidence="2">Ka4C1</strain>
    </source>
</reference>
<organism evidence="4 6">
    <name type="scientific">Bursaphelenchus xylophilus</name>
    <name type="common">Pinewood nematode worm</name>
    <name type="synonym">Aphelenchoides xylophilus</name>
    <dbReference type="NCBI Taxonomy" id="6326"/>
    <lineage>
        <taxon>Eukaryota</taxon>
        <taxon>Metazoa</taxon>
        <taxon>Ecdysozoa</taxon>
        <taxon>Nematoda</taxon>
        <taxon>Chromadorea</taxon>
        <taxon>Rhabditida</taxon>
        <taxon>Tylenchina</taxon>
        <taxon>Tylenchomorpha</taxon>
        <taxon>Aphelenchoidea</taxon>
        <taxon>Aphelenchoididae</taxon>
        <taxon>Bursaphelenchus</taxon>
    </lineage>
</organism>
<sequence>MEKVNEMKAKLGEKLGFDQKFNHTSSDLPYTKVDDKADDKTKNPFSETIECYKWSFATILLVYGLHTLWLCCSLPNVIHVITGIFCLILVVFCRNNRRLDLVPSLIYCLGLNLQICPLIFPLISQCLSLKDSDYPQEVMYFILYDAYVQFFVFGITMISLILLPIAIYNEPRFEASDLDDQPPLPWYSKWCYFVTALVIVLVIGVVWVGFGSFTVQKVREITNIQEIRHWRIC</sequence>
<evidence type="ECO:0000313" key="4">
    <source>
        <dbReference type="Proteomes" id="UP000095284"/>
    </source>
</evidence>
<feature type="transmembrane region" description="Helical" evidence="1">
    <location>
        <begin position="76"/>
        <end position="93"/>
    </location>
</feature>
<keyword evidence="5" id="KW-1185">Reference proteome</keyword>
<feature type="transmembrane region" description="Helical" evidence="1">
    <location>
        <begin position="147"/>
        <end position="169"/>
    </location>
</feature>
<keyword evidence="1" id="KW-0812">Transmembrane</keyword>
<gene>
    <name evidence="2" type="ORF">BXYJ_LOCUS13916</name>
</gene>
<dbReference type="WBParaSite" id="BXY_0980000.1">
    <property type="protein sequence ID" value="BXY_0980000.1"/>
    <property type="gene ID" value="BXY_0980000"/>
</dbReference>
<evidence type="ECO:0000313" key="5">
    <source>
        <dbReference type="Proteomes" id="UP000659654"/>
    </source>
</evidence>
<keyword evidence="1" id="KW-1133">Transmembrane helix</keyword>
<reference evidence="6" key="1">
    <citation type="submission" date="2016-11" db="UniProtKB">
        <authorList>
            <consortium name="WormBaseParasite"/>
        </authorList>
    </citation>
    <scope>IDENTIFICATION</scope>
</reference>
<dbReference type="Proteomes" id="UP000659654">
    <property type="component" value="Unassembled WGS sequence"/>
</dbReference>
<proteinExistence type="predicted"/>
<dbReference type="EMBL" id="CAJFCV020000006">
    <property type="protein sequence ID" value="CAG9129263.1"/>
    <property type="molecule type" value="Genomic_DNA"/>
</dbReference>
<evidence type="ECO:0000256" key="1">
    <source>
        <dbReference type="SAM" id="Phobius"/>
    </source>
</evidence>
<accession>A0A1I7S9V3</accession>